<evidence type="ECO:0000256" key="11">
    <source>
        <dbReference type="ARBA" id="ARBA00023136"/>
    </source>
</evidence>
<dbReference type="PANTHER" id="PTHR41523:SF7">
    <property type="entry name" value="HISTIDINE KINASE"/>
    <property type="match status" value="1"/>
</dbReference>
<dbReference type="EC" id="2.7.13.3" evidence="3"/>
<dbReference type="InterPro" id="IPR042240">
    <property type="entry name" value="CHASE_sf"/>
</dbReference>
<evidence type="ECO:0000256" key="6">
    <source>
        <dbReference type="ARBA" id="ARBA00022692"/>
    </source>
</evidence>
<keyword evidence="5" id="KW-0808">Transferase</keyword>
<keyword evidence="7" id="KW-0547">Nucleotide-binding</keyword>
<evidence type="ECO:0000256" key="3">
    <source>
        <dbReference type="ARBA" id="ARBA00012438"/>
    </source>
</evidence>
<organism evidence="15 16">
    <name type="scientific">Croceicoccus marinus</name>
    <dbReference type="NCBI Taxonomy" id="450378"/>
    <lineage>
        <taxon>Bacteria</taxon>
        <taxon>Pseudomonadati</taxon>
        <taxon>Pseudomonadota</taxon>
        <taxon>Alphaproteobacteria</taxon>
        <taxon>Sphingomonadales</taxon>
        <taxon>Erythrobacteraceae</taxon>
        <taxon>Croceicoccus</taxon>
    </lineage>
</organism>
<dbReference type="GO" id="GO:0005524">
    <property type="term" value="F:ATP binding"/>
    <property type="evidence" value="ECO:0007669"/>
    <property type="project" value="UniProtKB-KW"/>
</dbReference>
<evidence type="ECO:0000256" key="12">
    <source>
        <dbReference type="SAM" id="Coils"/>
    </source>
</evidence>
<evidence type="ECO:0000256" key="5">
    <source>
        <dbReference type="ARBA" id="ARBA00022679"/>
    </source>
</evidence>
<dbReference type="RefSeq" id="WP_185885024.1">
    <property type="nucleotide sequence ID" value="NZ_CP060052.1"/>
</dbReference>
<evidence type="ECO:0000313" key="16">
    <source>
        <dbReference type="Proteomes" id="UP000515297"/>
    </source>
</evidence>
<evidence type="ECO:0000256" key="13">
    <source>
        <dbReference type="SAM" id="Phobius"/>
    </source>
</evidence>
<gene>
    <name evidence="15" type="ORF">H4O24_04850</name>
</gene>
<evidence type="ECO:0000256" key="9">
    <source>
        <dbReference type="ARBA" id="ARBA00022840"/>
    </source>
</evidence>
<dbReference type="Gene3D" id="3.30.450.350">
    <property type="entry name" value="CHASE domain"/>
    <property type="match status" value="1"/>
</dbReference>
<evidence type="ECO:0000256" key="4">
    <source>
        <dbReference type="ARBA" id="ARBA00022553"/>
    </source>
</evidence>
<dbReference type="Proteomes" id="UP000515297">
    <property type="component" value="Chromosome"/>
</dbReference>
<keyword evidence="4" id="KW-0597">Phosphoprotein</keyword>
<dbReference type="GO" id="GO:0016020">
    <property type="term" value="C:membrane"/>
    <property type="evidence" value="ECO:0007669"/>
    <property type="project" value="UniProtKB-SubCell"/>
</dbReference>
<keyword evidence="12" id="KW-0175">Coiled coil</keyword>
<keyword evidence="9" id="KW-0067">ATP-binding</keyword>
<feature type="transmembrane region" description="Helical" evidence="13">
    <location>
        <begin position="30"/>
        <end position="50"/>
    </location>
</feature>
<dbReference type="GO" id="GO:0007165">
    <property type="term" value="P:signal transduction"/>
    <property type="evidence" value="ECO:0007669"/>
    <property type="project" value="UniProtKB-ARBA"/>
</dbReference>
<evidence type="ECO:0000256" key="10">
    <source>
        <dbReference type="ARBA" id="ARBA00022989"/>
    </source>
</evidence>
<dbReference type="PROSITE" id="PS50839">
    <property type="entry name" value="CHASE"/>
    <property type="match status" value="1"/>
</dbReference>
<dbReference type="GO" id="GO:0004673">
    <property type="term" value="F:protein histidine kinase activity"/>
    <property type="evidence" value="ECO:0007669"/>
    <property type="project" value="UniProtKB-EC"/>
</dbReference>
<dbReference type="SMART" id="SM01079">
    <property type="entry name" value="CHASE"/>
    <property type="match status" value="1"/>
</dbReference>
<dbReference type="InterPro" id="IPR011102">
    <property type="entry name" value="Sig_transdc_His_kinase_HWE"/>
</dbReference>
<keyword evidence="11 13" id="KW-0472">Membrane</keyword>
<dbReference type="Pfam" id="PF03924">
    <property type="entry name" value="CHASE"/>
    <property type="match status" value="1"/>
</dbReference>
<evidence type="ECO:0000256" key="8">
    <source>
        <dbReference type="ARBA" id="ARBA00022777"/>
    </source>
</evidence>
<comment type="subcellular location">
    <subcellularLocation>
        <location evidence="2">Membrane</location>
    </subcellularLocation>
</comment>
<dbReference type="EMBL" id="CP060052">
    <property type="protein sequence ID" value="QNE05981.1"/>
    <property type="molecule type" value="Genomic_DNA"/>
</dbReference>
<evidence type="ECO:0000256" key="2">
    <source>
        <dbReference type="ARBA" id="ARBA00004370"/>
    </source>
</evidence>
<dbReference type="AlphaFoldDB" id="A0A7G6VW66"/>
<proteinExistence type="predicted"/>
<accession>A0A7G6VW66</accession>
<evidence type="ECO:0000259" key="14">
    <source>
        <dbReference type="PROSITE" id="PS50839"/>
    </source>
</evidence>
<keyword evidence="6 13" id="KW-0812">Transmembrane</keyword>
<dbReference type="InterPro" id="IPR006189">
    <property type="entry name" value="CHASE_dom"/>
</dbReference>
<sequence>MGSGRQALRFPRADRRLGGTLRWFSRFPRALPLAIFFTIFTMTLLGVWAIERAESEARRADLEQLAVEASAALERRANANAAYLRSGAALFATQESVAPSMFQTFIGQLRLDSNFRGADGIGWAARVDRADIPEFEQAMEESGAADFEVEPLPRADQVYAVPVTNLQPETARNRLAIGYNMFSEGVRRSAMIEAEETARPTASGKVVLKQEAGTDEPGFLVYMPVFTAGEGNTRELKGFIYSPFNAQDFVDSALQGLENRPVQLAIYDEVVAPDRLMASRVTGEPGGESVVKRVEIANREWVMVLQSLQPAALSRLSLIALIAGLVCSTLALAIAWLLTRQAVEARQVIELLEEQAAIRNSLTRELNHRVKNTLANVLSIVSLTRRRADSIESFAESLDGRIRALSATHDLLTQSEWGTTPVRSVIEVEMAPYAQGRDAVVEMDGPHVELAPNDALSMGLAIHELATNAAKYGALSAAEGKVEVLWELVSDDLVRVRWRESGGPEVQQERKRGFGTDLIEKIVAHELRNPVELMFEPSGVRCTMLIPVRSPGEFMLRAKRMQQRMERAQNTPEDR</sequence>
<dbReference type="SMART" id="SM00911">
    <property type="entry name" value="HWE_HK"/>
    <property type="match status" value="1"/>
</dbReference>
<dbReference type="PANTHER" id="PTHR41523">
    <property type="entry name" value="TWO-COMPONENT SYSTEM SENSOR PROTEIN"/>
    <property type="match status" value="1"/>
</dbReference>
<comment type="catalytic activity">
    <reaction evidence="1">
        <text>ATP + protein L-histidine = ADP + protein N-phospho-L-histidine.</text>
        <dbReference type="EC" id="2.7.13.3"/>
    </reaction>
</comment>
<evidence type="ECO:0000313" key="15">
    <source>
        <dbReference type="EMBL" id="QNE05981.1"/>
    </source>
</evidence>
<keyword evidence="8" id="KW-0418">Kinase</keyword>
<protein>
    <recommendedName>
        <fullName evidence="3">histidine kinase</fullName>
        <ecNumber evidence="3">2.7.13.3</ecNumber>
    </recommendedName>
</protein>
<evidence type="ECO:0000256" key="7">
    <source>
        <dbReference type="ARBA" id="ARBA00022741"/>
    </source>
</evidence>
<dbReference type="Gene3D" id="3.30.565.10">
    <property type="entry name" value="Histidine kinase-like ATPase, C-terminal domain"/>
    <property type="match status" value="1"/>
</dbReference>
<feature type="transmembrane region" description="Helical" evidence="13">
    <location>
        <begin position="316"/>
        <end position="338"/>
    </location>
</feature>
<dbReference type="InterPro" id="IPR036890">
    <property type="entry name" value="HATPase_C_sf"/>
</dbReference>
<evidence type="ECO:0000256" key="1">
    <source>
        <dbReference type="ARBA" id="ARBA00000085"/>
    </source>
</evidence>
<reference evidence="15 16" key="1">
    <citation type="submission" date="2020-08" db="EMBL/GenBank/DDBJ databases">
        <authorList>
            <person name="Liu G."/>
            <person name="Sun C."/>
        </authorList>
    </citation>
    <scope>NUCLEOTIDE SEQUENCE [LARGE SCALE GENOMIC DNA]</scope>
    <source>
        <strain evidence="15 16">OT19</strain>
    </source>
</reference>
<name>A0A7G6VW66_9SPHN</name>
<keyword evidence="10 13" id="KW-1133">Transmembrane helix</keyword>
<feature type="coiled-coil region" evidence="12">
    <location>
        <begin position="52"/>
        <end position="82"/>
    </location>
</feature>
<dbReference type="Pfam" id="PF07536">
    <property type="entry name" value="HWE_HK"/>
    <property type="match status" value="1"/>
</dbReference>
<feature type="domain" description="CHASE" evidence="14">
    <location>
        <begin position="93"/>
        <end position="304"/>
    </location>
</feature>